<evidence type="ECO:0000256" key="4">
    <source>
        <dbReference type="ARBA" id="ARBA00023136"/>
    </source>
</evidence>
<keyword evidence="8" id="KW-1185">Reference proteome</keyword>
<proteinExistence type="predicted"/>
<keyword evidence="3 5" id="KW-1133">Transmembrane helix</keyword>
<gene>
    <name evidence="7" type="ORF">SAMN06297358_2656</name>
</gene>
<evidence type="ECO:0000256" key="5">
    <source>
        <dbReference type="SAM" id="Phobius"/>
    </source>
</evidence>
<keyword evidence="4 5" id="KW-0472">Membrane</keyword>
<evidence type="ECO:0000256" key="2">
    <source>
        <dbReference type="ARBA" id="ARBA00022692"/>
    </source>
</evidence>
<name>A0A286A767_9SPHI</name>
<dbReference type="AlphaFoldDB" id="A0A286A767"/>
<dbReference type="RefSeq" id="WP_138765823.1">
    <property type="nucleotide sequence ID" value="NZ_OCMT01000003.1"/>
</dbReference>
<organism evidence="7 8">
    <name type="scientific">Pedobacter xixiisoli</name>
    <dbReference type="NCBI Taxonomy" id="1476464"/>
    <lineage>
        <taxon>Bacteria</taxon>
        <taxon>Pseudomonadati</taxon>
        <taxon>Bacteroidota</taxon>
        <taxon>Sphingobacteriia</taxon>
        <taxon>Sphingobacteriales</taxon>
        <taxon>Sphingobacteriaceae</taxon>
        <taxon>Pedobacter</taxon>
    </lineage>
</organism>
<feature type="domain" description="Methylamine utilisation protein MauE" evidence="6">
    <location>
        <begin position="5"/>
        <end position="132"/>
    </location>
</feature>
<dbReference type="OrthoDB" id="673785at2"/>
<evidence type="ECO:0000313" key="7">
    <source>
        <dbReference type="EMBL" id="SOD17725.1"/>
    </source>
</evidence>
<evidence type="ECO:0000313" key="8">
    <source>
        <dbReference type="Proteomes" id="UP000219281"/>
    </source>
</evidence>
<evidence type="ECO:0000256" key="1">
    <source>
        <dbReference type="ARBA" id="ARBA00004141"/>
    </source>
</evidence>
<evidence type="ECO:0000256" key="3">
    <source>
        <dbReference type="ARBA" id="ARBA00022989"/>
    </source>
</evidence>
<feature type="transmembrane region" description="Helical" evidence="5">
    <location>
        <begin position="74"/>
        <end position="93"/>
    </location>
</feature>
<protein>
    <submittedName>
        <fullName evidence="7">Methylamine utilisation protein MauE</fullName>
    </submittedName>
</protein>
<dbReference type="GO" id="GO:0016020">
    <property type="term" value="C:membrane"/>
    <property type="evidence" value="ECO:0007669"/>
    <property type="project" value="UniProtKB-SubCell"/>
</dbReference>
<reference evidence="8" key="1">
    <citation type="submission" date="2017-09" db="EMBL/GenBank/DDBJ databases">
        <authorList>
            <person name="Varghese N."/>
            <person name="Submissions S."/>
        </authorList>
    </citation>
    <scope>NUCLEOTIDE SEQUENCE [LARGE SCALE GENOMIC DNA]</scope>
    <source>
        <strain evidence="8">CGMCC 1.12803</strain>
    </source>
</reference>
<comment type="subcellular location">
    <subcellularLocation>
        <location evidence="1">Membrane</location>
        <topology evidence="1">Multi-pass membrane protein</topology>
    </subcellularLocation>
</comment>
<accession>A0A286A767</accession>
<dbReference type="GO" id="GO:0030416">
    <property type="term" value="P:methylamine metabolic process"/>
    <property type="evidence" value="ECO:0007669"/>
    <property type="project" value="InterPro"/>
</dbReference>
<dbReference type="Proteomes" id="UP000219281">
    <property type="component" value="Unassembled WGS sequence"/>
</dbReference>
<sequence>MKTRTIILEIIIFCIIFLWAFDARNKIVFHDAFYRQLDWNPLATDYKDFIFYFLPALEITIAITLIIKPFRKYGLWLSAGLLTFFTGYVYYMLYIDPSKATCDCGSLISGMTWHGQLIINTAFLLLNITGLILYKRKQQDTNLIYK</sequence>
<dbReference type="EMBL" id="OCMT01000003">
    <property type="protein sequence ID" value="SOD17725.1"/>
    <property type="molecule type" value="Genomic_DNA"/>
</dbReference>
<feature type="transmembrane region" description="Helical" evidence="5">
    <location>
        <begin position="113"/>
        <end position="134"/>
    </location>
</feature>
<dbReference type="InterPro" id="IPR009908">
    <property type="entry name" value="Methylamine_util_MauE"/>
</dbReference>
<keyword evidence="2 5" id="KW-0812">Transmembrane</keyword>
<evidence type="ECO:0000259" key="6">
    <source>
        <dbReference type="Pfam" id="PF07291"/>
    </source>
</evidence>
<dbReference type="Pfam" id="PF07291">
    <property type="entry name" value="MauE"/>
    <property type="match status" value="1"/>
</dbReference>
<feature type="transmembrane region" description="Helical" evidence="5">
    <location>
        <begin position="49"/>
        <end position="67"/>
    </location>
</feature>